<dbReference type="PANTHER" id="PTHR43523">
    <property type="entry name" value="GLUCOSE-1-PHOSPHATE ADENYLYLTRANSFERASE-RELATED"/>
    <property type="match status" value="1"/>
</dbReference>
<dbReference type="GO" id="GO:0005524">
    <property type="term" value="F:ATP binding"/>
    <property type="evidence" value="ECO:0007669"/>
    <property type="project" value="UniProtKB-KW"/>
</dbReference>
<dbReference type="NCBIfam" id="TIGR02091">
    <property type="entry name" value="glgC"/>
    <property type="match status" value="1"/>
</dbReference>
<feature type="domain" description="Nucleotidyl transferase" evidence="9">
    <location>
        <begin position="12"/>
        <end position="275"/>
    </location>
</feature>
<dbReference type="InterPro" id="IPR011831">
    <property type="entry name" value="ADP-Glc_PPase"/>
</dbReference>
<dbReference type="PROSITE" id="PS00808">
    <property type="entry name" value="ADP_GLC_PYROPHOSPH_1"/>
    <property type="match status" value="1"/>
</dbReference>
<dbReference type="Gene3D" id="2.160.10.10">
    <property type="entry name" value="Hexapeptide repeat proteins"/>
    <property type="match status" value="1"/>
</dbReference>
<dbReference type="PROSITE" id="PS00809">
    <property type="entry name" value="ADP_GLC_PYROPHOSPH_2"/>
    <property type="match status" value="1"/>
</dbReference>
<dbReference type="GO" id="GO:0008878">
    <property type="term" value="F:glucose-1-phosphate adenylyltransferase activity"/>
    <property type="evidence" value="ECO:0007669"/>
    <property type="project" value="UniProtKB-UniRule"/>
</dbReference>
<dbReference type="Pfam" id="PF00483">
    <property type="entry name" value="NTP_transferase"/>
    <property type="match status" value="1"/>
</dbReference>
<dbReference type="InterPro" id="IPR005835">
    <property type="entry name" value="NTP_transferase_dom"/>
</dbReference>
<dbReference type="Gene3D" id="3.90.550.10">
    <property type="entry name" value="Spore Coat Polysaccharide Biosynthesis Protein SpsA, Chain A"/>
    <property type="match status" value="1"/>
</dbReference>
<evidence type="ECO:0000256" key="6">
    <source>
        <dbReference type="ARBA" id="ARBA00022840"/>
    </source>
</evidence>
<evidence type="ECO:0000256" key="2">
    <source>
        <dbReference type="ARBA" id="ARBA00022600"/>
    </source>
</evidence>
<evidence type="ECO:0000313" key="10">
    <source>
        <dbReference type="EMBL" id="CAA9343818.1"/>
    </source>
</evidence>
<gene>
    <name evidence="10" type="ORF">AVDCRST_MAG40-2530</name>
</gene>
<comment type="similarity">
    <text evidence="1">Belongs to the bacterial/plant glucose-1-phosphate adenylyltransferase family.</text>
</comment>
<sequence length="428" mass="47025">MNRILAVNRMLAVILGGGAGTRLFPLTRDRAKPAVPLAGKYRLVDVPVSNCINSGLERIFLVTQYNSASLNNHVARAYVFDRFRGGFVTVLAAEQTPASEKWYQGTADAVRRSIPHIRSFAHDQVAILSGDQLYAMDYRDMLAHHKDSRADITIAATPVVAADVPGFGILKTDDEQRVTEFYEKPPLTALAGKESRVSPEMEAAGRIYLASMGIYIFEASVLCDVLDERPDDHDFGKEIIPAALRERRVVAYPFTGYWNDIGTVRSFFETNLMLAQPHPEFNLYDPAMPLYTNARMLPPAKVTRSRVEDSIVGEGSVIIDSEVTESVVGIRSYIGARTRIHRTVLMGADYYRWADTNATGRVRGPARPGVGDDTVIEGAIVDKNAAIGERCTITNAAGVRDGEGQGFYIRDGIVVVLKNAEIEDGTVI</sequence>
<dbReference type="InterPro" id="IPR005836">
    <property type="entry name" value="ADP_Glu_pyroP_CS"/>
</dbReference>
<keyword evidence="6" id="KW-0067">ATP-binding</keyword>
<keyword evidence="5" id="KW-0547">Nucleotide-binding</keyword>
<keyword evidence="7" id="KW-0119">Carbohydrate metabolism</keyword>
<accession>A0A6J4LZ70</accession>
<dbReference type="NCBIfam" id="NF002772">
    <property type="entry name" value="PRK02862.1"/>
    <property type="match status" value="1"/>
</dbReference>
<dbReference type="PANTHER" id="PTHR43523:SF12">
    <property type="entry name" value="GLUCOSE-1-PHOSPHATE ADENYLYLTRANSFERASE LARGE SUBUNIT 1, CHLOROPLASTIC-RELATED"/>
    <property type="match status" value="1"/>
</dbReference>
<dbReference type="CDD" id="cd02508">
    <property type="entry name" value="ADP_Glucose_PP"/>
    <property type="match status" value="1"/>
</dbReference>
<evidence type="ECO:0000259" key="9">
    <source>
        <dbReference type="Pfam" id="PF00483"/>
    </source>
</evidence>
<dbReference type="EMBL" id="CADCTX010000721">
    <property type="protein sequence ID" value="CAA9343818.1"/>
    <property type="molecule type" value="Genomic_DNA"/>
</dbReference>
<name>A0A6J4LZ70_9BACT</name>
<dbReference type="EC" id="2.7.7.27" evidence="8"/>
<dbReference type="GO" id="GO:0005978">
    <property type="term" value="P:glycogen biosynthetic process"/>
    <property type="evidence" value="ECO:0007669"/>
    <property type="project" value="UniProtKB-UniRule"/>
</dbReference>
<dbReference type="Pfam" id="PF25247">
    <property type="entry name" value="LbH_GLGC"/>
    <property type="match status" value="1"/>
</dbReference>
<keyword evidence="3 10" id="KW-0808">Transferase</keyword>
<evidence type="ECO:0000256" key="4">
    <source>
        <dbReference type="ARBA" id="ARBA00022695"/>
    </source>
</evidence>
<dbReference type="AlphaFoldDB" id="A0A6J4LZ70"/>
<proteinExistence type="inferred from homology"/>
<protein>
    <recommendedName>
        <fullName evidence="8">Glucose-1-phosphate adenylyltransferase</fullName>
        <ecNumber evidence="8">2.7.7.27</ecNumber>
    </recommendedName>
</protein>
<evidence type="ECO:0000256" key="8">
    <source>
        <dbReference type="NCBIfam" id="TIGR02091"/>
    </source>
</evidence>
<evidence type="ECO:0000256" key="5">
    <source>
        <dbReference type="ARBA" id="ARBA00022741"/>
    </source>
</evidence>
<reference evidence="10" key="1">
    <citation type="submission" date="2020-02" db="EMBL/GenBank/DDBJ databases">
        <authorList>
            <person name="Meier V. D."/>
        </authorList>
    </citation>
    <scope>NUCLEOTIDE SEQUENCE</scope>
    <source>
        <strain evidence="10">AVDCRST_MAG40</strain>
    </source>
</reference>
<dbReference type="SUPFAM" id="SSF51161">
    <property type="entry name" value="Trimeric LpxA-like enzymes"/>
    <property type="match status" value="1"/>
</dbReference>
<dbReference type="InterPro" id="IPR029044">
    <property type="entry name" value="Nucleotide-diphossugar_trans"/>
</dbReference>
<keyword evidence="4 10" id="KW-0548">Nucleotidyltransferase</keyword>
<dbReference type="PROSITE" id="PS00810">
    <property type="entry name" value="ADP_GLC_PYROPHOSPH_3"/>
    <property type="match status" value="1"/>
</dbReference>
<dbReference type="SUPFAM" id="SSF53448">
    <property type="entry name" value="Nucleotide-diphospho-sugar transferases"/>
    <property type="match status" value="1"/>
</dbReference>
<evidence type="ECO:0000256" key="3">
    <source>
        <dbReference type="ARBA" id="ARBA00022679"/>
    </source>
</evidence>
<evidence type="ECO:0000256" key="1">
    <source>
        <dbReference type="ARBA" id="ARBA00010443"/>
    </source>
</evidence>
<evidence type="ECO:0000256" key="7">
    <source>
        <dbReference type="ARBA" id="ARBA00023277"/>
    </source>
</evidence>
<dbReference type="CDD" id="cd04651">
    <property type="entry name" value="LbH_G1P_AT_C"/>
    <property type="match status" value="1"/>
</dbReference>
<dbReference type="InterPro" id="IPR011004">
    <property type="entry name" value="Trimer_LpxA-like_sf"/>
</dbReference>
<keyword evidence="2" id="KW-0321">Glycogen metabolism</keyword>
<organism evidence="10">
    <name type="scientific">uncultured Gemmatimonadaceae bacterium</name>
    <dbReference type="NCBI Taxonomy" id="246130"/>
    <lineage>
        <taxon>Bacteria</taxon>
        <taxon>Pseudomonadati</taxon>
        <taxon>Gemmatimonadota</taxon>
        <taxon>Gemmatimonadia</taxon>
        <taxon>Gemmatimonadales</taxon>
        <taxon>Gemmatimonadaceae</taxon>
        <taxon>environmental samples</taxon>
    </lineage>
</organism>